<proteinExistence type="predicted"/>
<gene>
    <name evidence="2" type="ORF">ANCDUO_21008</name>
</gene>
<dbReference type="InterPro" id="IPR015421">
    <property type="entry name" value="PyrdxlP-dep_Trfase_major"/>
</dbReference>
<organism evidence="2 3">
    <name type="scientific">Ancylostoma duodenale</name>
    <dbReference type="NCBI Taxonomy" id="51022"/>
    <lineage>
        <taxon>Eukaryota</taxon>
        <taxon>Metazoa</taxon>
        <taxon>Ecdysozoa</taxon>
        <taxon>Nematoda</taxon>
        <taxon>Chromadorea</taxon>
        <taxon>Rhabditida</taxon>
        <taxon>Rhabditina</taxon>
        <taxon>Rhabditomorpha</taxon>
        <taxon>Strongyloidea</taxon>
        <taxon>Ancylostomatidae</taxon>
        <taxon>Ancylostomatinae</taxon>
        <taxon>Ancylostoma</taxon>
    </lineage>
</organism>
<evidence type="ECO:0000259" key="1">
    <source>
        <dbReference type="Pfam" id="PF00155"/>
    </source>
</evidence>
<dbReference type="OrthoDB" id="5832950at2759"/>
<keyword evidence="3" id="KW-1185">Reference proteome</keyword>
<reference evidence="2 3" key="1">
    <citation type="submission" date="2013-12" db="EMBL/GenBank/DDBJ databases">
        <title>Draft genome of the parsitic nematode Ancylostoma duodenale.</title>
        <authorList>
            <person name="Mitreva M."/>
        </authorList>
    </citation>
    <scope>NUCLEOTIDE SEQUENCE [LARGE SCALE GENOMIC DNA]</scope>
    <source>
        <strain evidence="2 3">Zhejiang</strain>
    </source>
</reference>
<feature type="non-terminal residue" evidence="2">
    <location>
        <position position="113"/>
    </location>
</feature>
<accession>A0A0C2FQH8</accession>
<dbReference type="SUPFAM" id="SSF53383">
    <property type="entry name" value="PLP-dependent transferases"/>
    <property type="match status" value="1"/>
</dbReference>
<dbReference type="InterPro" id="IPR004839">
    <property type="entry name" value="Aminotransferase_I/II_large"/>
</dbReference>
<dbReference type="EMBL" id="KN756103">
    <property type="protein sequence ID" value="KIH48919.1"/>
    <property type="molecule type" value="Genomic_DNA"/>
</dbReference>
<dbReference type="Gene3D" id="3.40.640.10">
    <property type="entry name" value="Type I PLP-dependent aspartate aminotransferase-like (Major domain)"/>
    <property type="match status" value="1"/>
</dbReference>
<dbReference type="Pfam" id="PF00155">
    <property type="entry name" value="Aminotran_1_2"/>
    <property type="match status" value="1"/>
</dbReference>
<dbReference type="InterPro" id="IPR015424">
    <property type="entry name" value="PyrdxlP-dep_Trfase"/>
</dbReference>
<feature type="non-terminal residue" evidence="2">
    <location>
        <position position="1"/>
    </location>
</feature>
<sequence length="113" mass="12472">TKNALIKYMAEFMSAEVREEDLVILPSSTSGYDMLCHCTCEAEDIVLTSAPTYAALVRNCGSRAECRIRPVEMNMESPKLDVDAYQKTLDDYTVKGGIVRAVLIINPHNPMGA</sequence>
<dbReference type="GO" id="GO:0030170">
    <property type="term" value="F:pyridoxal phosphate binding"/>
    <property type="evidence" value="ECO:0007669"/>
    <property type="project" value="InterPro"/>
</dbReference>
<evidence type="ECO:0000313" key="3">
    <source>
        <dbReference type="Proteomes" id="UP000054047"/>
    </source>
</evidence>
<dbReference type="Proteomes" id="UP000054047">
    <property type="component" value="Unassembled WGS sequence"/>
</dbReference>
<evidence type="ECO:0000313" key="2">
    <source>
        <dbReference type="EMBL" id="KIH48919.1"/>
    </source>
</evidence>
<feature type="domain" description="Aminotransferase class I/classII large" evidence="1">
    <location>
        <begin position="4"/>
        <end position="113"/>
    </location>
</feature>
<dbReference type="AlphaFoldDB" id="A0A0C2FQH8"/>
<protein>
    <recommendedName>
        <fullName evidence="1">Aminotransferase class I/classII large domain-containing protein</fullName>
    </recommendedName>
</protein>
<name>A0A0C2FQH8_9BILA</name>